<dbReference type="PANTHER" id="PTHR43735">
    <property type="entry name" value="APOPTOSIS-INDUCING FACTOR 1"/>
    <property type="match status" value="1"/>
</dbReference>
<dbReference type="InterPro" id="IPR023753">
    <property type="entry name" value="FAD/NAD-binding_dom"/>
</dbReference>
<dbReference type="InterPro" id="IPR036188">
    <property type="entry name" value="FAD/NAD-bd_sf"/>
</dbReference>
<keyword evidence="7" id="KW-1185">Reference proteome</keyword>
<reference evidence="6 7" key="1">
    <citation type="journal article" date="2019" name="Nat. Ecol. Evol.">
        <title>Megaphylogeny resolves global patterns of mushroom evolution.</title>
        <authorList>
            <person name="Varga T."/>
            <person name="Krizsan K."/>
            <person name="Foldi C."/>
            <person name="Dima B."/>
            <person name="Sanchez-Garcia M."/>
            <person name="Sanchez-Ramirez S."/>
            <person name="Szollosi G.J."/>
            <person name="Szarkandi J.G."/>
            <person name="Papp V."/>
            <person name="Albert L."/>
            <person name="Andreopoulos W."/>
            <person name="Angelini C."/>
            <person name="Antonin V."/>
            <person name="Barry K.W."/>
            <person name="Bougher N.L."/>
            <person name="Buchanan P."/>
            <person name="Buyck B."/>
            <person name="Bense V."/>
            <person name="Catcheside P."/>
            <person name="Chovatia M."/>
            <person name="Cooper J."/>
            <person name="Damon W."/>
            <person name="Desjardin D."/>
            <person name="Finy P."/>
            <person name="Geml J."/>
            <person name="Haridas S."/>
            <person name="Hughes K."/>
            <person name="Justo A."/>
            <person name="Karasinski D."/>
            <person name="Kautmanova I."/>
            <person name="Kiss B."/>
            <person name="Kocsube S."/>
            <person name="Kotiranta H."/>
            <person name="LaButti K.M."/>
            <person name="Lechner B.E."/>
            <person name="Liimatainen K."/>
            <person name="Lipzen A."/>
            <person name="Lukacs Z."/>
            <person name="Mihaltcheva S."/>
            <person name="Morgado L.N."/>
            <person name="Niskanen T."/>
            <person name="Noordeloos M.E."/>
            <person name="Ohm R.A."/>
            <person name="Ortiz-Santana B."/>
            <person name="Ovrebo C."/>
            <person name="Racz N."/>
            <person name="Riley R."/>
            <person name="Savchenko A."/>
            <person name="Shiryaev A."/>
            <person name="Soop K."/>
            <person name="Spirin V."/>
            <person name="Szebenyi C."/>
            <person name="Tomsovsky M."/>
            <person name="Tulloss R.E."/>
            <person name="Uehling J."/>
            <person name="Grigoriev I.V."/>
            <person name="Vagvolgyi C."/>
            <person name="Papp T."/>
            <person name="Martin F.M."/>
            <person name="Miettinen O."/>
            <person name="Hibbett D.S."/>
            <person name="Nagy L.G."/>
        </authorList>
    </citation>
    <scope>NUCLEOTIDE SEQUENCE [LARGE SCALE GENOMIC DNA]</scope>
    <source>
        <strain evidence="6 7">CBS 166.37</strain>
    </source>
</reference>
<dbReference type="STRING" id="68775.A0A5C3M2Z2"/>
<dbReference type="Pfam" id="PF07992">
    <property type="entry name" value="Pyr_redox_2"/>
    <property type="match status" value="1"/>
</dbReference>
<feature type="domain" description="FAD/NAD(P)-binding" evidence="5">
    <location>
        <begin position="88"/>
        <end position="237"/>
    </location>
</feature>
<keyword evidence="3" id="KW-0274">FAD</keyword>
<organism evidence="6 7">
    <name type="scientific">Crucibulum laeve</name>
    <dbReference type="NCBI Taxonomy" id="68775"/>
    <lineage>
        <taxon>Eukaryota</taxon>
        <taxon>Fungi</taxon>
        <taxon>Dikarya</taxon>
        <taxon>Basidiomycota</taxon>
        <taxon>Agaricomycotina</taxon>
        <taxon>Agaricomycetes</taxon>
        <taxon>Agaricomycetidae</taxon>
        <taxon>Agaricales</taxon>
        <taxon>Agaricineae</taxon>
        <taxon>Nidulariaceae</taxon>
        <taxon>Crucibulum</taxon>
    </lineage>
</organism>
<keyword evidence="2" id="KW-0285">Flavoprotein</keyword>
<protein>
    <recommendedName>
        <fullName evidence="5">FAD/NAD(P)-binding domain-containing protein</fullName>
    </recommendedName>
</protein>
<gene>
    <name evidence="6" type="ORF">BDQ12DRAFT_737530</name>
</gene>
<name>A0A5C3M2Z2_9AGAR</name>
<dbReference type="OrthoDB" id="202203at2759"/>
<evidence type="ECO:0000256" key="1">
    <source>
        <dbReference type="ARBA" id="ARBA00006442"/>
    </source>
</evidence>
<keyword evidence="4" id="KW-0560">Oxidoreductase</keyword>
<evidence type="ECO:0000259" key="5">
    <source>
        <dbReference type="Pfam" id="PF07992"/>
    </source>
</evidence>
<evidence type="ECO:0000313" key="6">
    <source>
        <dbReference type="EMBL" id="TFK35421.1"/>
    </source>
</evidence>
<accession>A0A5C3M2Z2</accession>
<dbReference type="PANTHER" id="PTHR43735:SF3">
    <property type="entry name" value="FERROPTOSIS SUPPRESSOR PROTEIN 1"/>
    <property type="match status" value="1"/>
</dbReference>
<dbReference type="Proteomes" id="UP000308652">
    <property type="component" value="Unassembled WGS sequence"/>
</dbReference>
<dbReference type="GO" id="GO:0004174">
    <property type="term" value="F:electron-transferring-flavoprotein dehydrogenase activity"/>
    <property type="evidence" value="ECO:0007669"/>
    <property type="project" value="TreeGrafter"/>
</dbReference>
<dbReference type="GO" id="GO:0050660">
    <property type="term" value="F:flavin adenine dinucleotide binding"/>
    <property type="evidence" value="ECO:0007669"/>
    <property type="project" value="TreeGrafter"/>
</dbReference>
<comment type="similarity">
    <text evidence="1">Belongs to the FAD-dependent oxidoreductase family.</text>
</comment>
<sequence>MTVTDKGKLEDRALIPYDHSFVKGNGKLVVGTVVSIQSDGDKVNGRDLLLFPIPRKNLLEEGRLVLNSRKRSLINGPGMDRSKYTMFFAISSAEFQSKEVTLIHAEELLLNHVYSRGWRKGLARRLRKRGVNVLLNEQVEDLTPQNGSVTTKNGKTVPTDLVVSVRHTFHSTLVIGCFTNIPCRGGRPNTEFVASLGPGALVESNRVKVTPTLQLFHYPHVLASGGVIDWYEQKQVAKYGTQRLHDHQKRDCPLGEKISTSDLYWKV</sequence>
<dbReference type="AlphaFoldDB" id="A0A5C3M2Z2"/>
<dbReference type="Gene3D" id="3.50.50.60">
    <property type="entry name" value="FAD/NAD(P)-binding domain"/>
    <property type="match status" value="2"/>
</dbReference>
<dbReference type="EMBL" id="ML213621">
    <property type="protein sequence ID" value="TFK35421.1"/>
    <property type="molecule type" value="Genomic_DNA"/>
</dbReference>
<evidence type="ECO:0000313" key="7">
    <source>
        <dbReference type="Proteomes" id="UP000308652"/>
    </source>
</evidence>
<evidence type="ECO:0000256" key="2">
    <source>
        <dbReference type="ARBA" id="ARBA00022630"/>
    </source>
</evidence>
<dbReference type="GO" id="GO:0005737">
    <property type="term" value="C:cytoplasm"/>
    <property type="evidence" value="ECO:0007669"/>
    <property type="project" value="TreeGrafter"/>
</dbReference>
<evidence type="ECO:0000256" key="4">
    <source>
        <dbReference type="ARBA" id="ARBA00023002"/>
    </source>
</evidence>
<dbReference type="SUPFAM" id="SSF51905">
    <property type="entry name" value="FAD/NAD(P)-binding domain"/>
    <property type="match status" value="1"/>
</dbReference>
<evidence type="ECO:0000256" key="3">
    <source>
        <dbReference type="ARBA" id="ARBA00022827"/>
    </source>
</evidence>
<proteinExistence type="inferred from homology"/>